<name>A0A699X7P6_TANCI</name>
<reference evidence="1" key="1">
    <citation type="journal article" date="2019" name="Sci. Rep.">
        <title>Draft genome of Tanacetum cinerariifolium, the natural source of mosquito coil.</title>
        <authorList>
            <person name="Yamashiro T."/>
            <person name="Shiraishi A."/>
            <person name="Satake H."/>
            <person name="Nakayama K."/>
        </authorList>
    </citation>
    <scope>NUCLEOTIDE SEQUENCE</scope>
</reference>
<proteinExistence type="predicted"/>
<evidence type="ECO:0000313" key="1">
    <source>
        <dbReference type="EMBL" id="GFD55815.1"/>
    </source>
</evidence>
<dbReference type="AlphaFoldDB" id="A0A699X7P6"/>
<feature type="non-terminal residue" evidence="1">
    <location>
        <position position="76"/>
    </location>
</feature>
<dbReference type="EMBL" id="BKCJ011822188">
    <property type="protein sequence ID" value="GFD55815.1"/>
    <property type="molecule type" value="Genomic_DNA"/>
</dbReference>
<comment type="caution">
    <text evidence="1">The sequence shown here is derived from an EMBL/GenBank/DDBJ whole genome shotgun (WGS) entry which is preliminary data.</text>
</comment>
<feature type="non-terminal residue" evidence="1">
    <location>
        <position position="1"/>
    </location>
</feature>
<sequence>EIVLHQQVVGFVIETPLADDEIGTGVLDPVPMLSEAHGHIAGADLHLDHVQELFPLILSQLLVLFNTLDVQLVLCL</sequence>
<gene>
    <name evidence="1" type="ORF">Tci_927784</name>
</gene>
<organism evidence="1">
    <name type="scientific">Tanacetum cinerariifolium</name>
    <name type="common">Dalmatian daisy</name>
    <name type="synonym">Chrysanthemum cinerariifolium</name>
    <dbReference type="NCBI Taxonomy" id="118510"/>
    <lineage>
        <taxon>Eukaryota</taxon>
        <taxon>Viridiplantae</taxon>
        <taxon>Streptophyta</taxon>
        <taxon>Embryophyta</taxon>
        <taxon>Tracheophyta</taxon>
        <taxon>Spermatophyta</taxon>
        <taxon>Magnoliopsida</taxon>
        <taxon>eudicotyledons</taxon>
        <taxon>Gunneridae</taxon>
        <taxon>Pentapetalae</taxon>
        <taxon>asterids</taxon>
        <taxon>campanulids</taxon>
        <taxon>Asterales</taxon>
        <taxon>Asteraceae</taxon>
        <taxon>Asteroideae</taxon>
        <taxon>Anthemideae</taxon>
        <taxon>Anthemidinae</taxon>
        <taxon>Tanacetum</taxon>
    </lineage>
</organism>
<protein>
    <submittedName>
        <fullName evidence="1">Uncharacterized protein</fullName>
    </submittedName>
</protein>
<accession>A0A699X7P6</accession>